<evidence type="ECO:0000313" key="2">
    <source>
        <dbReference type="EMBL" id="ELZ71301.1"/>
    </source>
</evidence>
<protein>
    <submittedName>
        <fullName evidence="2">Uncharacterized protein</fullName>
    </submittedName>
</protein>
<name>M0GG88_HALL2</name>
<evidence type="ECO:0000256" key="1">
    <source>
        <dbReference type="SAM" id="MobiDB-lite"/>
    </source>
</evidence>
<comment type="caution">
    <text evidence="2">The sequence shown here is derived from an EMBL/GenBank/DDBJ whole genome shotgun (WGS) entry which is preliminary data.</text>
</comment>
<reference evidence="2 3" key="1">
    <citation type="journal article" date="2014" name="PLoS Genet.">
        <title>Phylogenetically driven sequencing of extremely halophilic archaea reveals strategies for static and dynamic osmo-response.</title>
        <authorList>
            <person name="Becker E.A."/>
            <person name="Seitzer P.M."/>
            <person name="Tritt A."/>
            <person name="Larsen D."/>
            <person name="Krusor M."/>
            <person name="Yao A.I."/>
            <person name="Wu D."/>
            <person name="Madern D."/>
            <person name="Eisen J.A."/>
            <person name="Darling A.E."/>
            <person name="Facciotti M.T."/>
        </authorList>
    </citation>
    <scope>NUCLEOTIDE SEQUENCE [LARGE SCALE GENOMIC DNA]</scope>
    <source>
        <strain evidence="3">DSM 14919 / CCM 7023 / CIP 107410 / JCM 9276 / NCIMB 13854 / Aa 2.2</strain>
    </source>
</reference>
<dbReference type="EMBL" id="AOLH01000023">
    <property type="protein sequence ID" value="ELZ71301.1"/>
    <property type="molecule type" value="Genomic_DNA"/>
</dbReference>
<dbReference type="RefSeq" id="WP_004065004.1">
    <property type="nucleotide sequence ID" value="NZ_AOLH01000023.1"/>
</dbReference>
<organism evidence="2 3">
    <name type="scientific">Haloferax lucentense (strain DSM 14919 / JCM 9276 / NCIMB 13854 / Aa 2.2)</name>
    <name type="common">Haloferax alicantei</name>
    <dbReference type="NCBI Taxonomy" id="1230452"/>
    <lineage>
        <taxon>Archaea</taxon>
        <taxon>Methanobacteriati</taxon>
        <taxon>Methanobacteriota</taxon>
        <taxon>Stenosarchaea group</taxon>
        <taxon>Halobacteria</taxon>
        <taxon>Halobacteriales</taxon>
        <taxon>Haloferacaceae</taxon>
        <taxon>Haloferax</taxon>
    </lineage>
</organism>
<dbReference type="PATRIC" id="fig|1230452.3.peg.2917"/>
<evidence type="ECO:0000313" key="3">
    <source>
        <dbReference type="Proteomes" id="UP000011535"/>
    </source>
</evidence>
<feature type="region of interest" description="Disordered" evidence="1">
    <location>
        <begin position="1"/>
        <end position="32"/>
    </location>
</feature>
<proteinExistence type="predicted"/>
<sequence length="49" mass="5439">MPSTDSSAPDEVGTPDVQDASADDTADDDHEREKTILDRLVDVLWILPW</sequence>
<dbReference type="Proteomes" id="UP000011535">
    <property type="component" value="Unassembled WGS sequence"/>
</dbReference>
<gene>
    <name evidence="2" type="ORF">C456_14918</name>
</gene>
<accession>M0GG88</accession>
<dbReference type="AlphaFoldDB" id="M0GG88"/>